<dbReference type="InterPro" id="IPR002081">
    <property type="entry name" value="Cryptochrome/DNA_photolyase_1"/>
</dbReference>
<dbReference type="PANTHER" id="PTHR11455:SF9">
    <property type="entry name" value="CRYPTOCHROME CIRCADIAN CLOCK 5 ISOFORM X1"/>
    <property type="match status" value="1"/>
</dbReference>
<dbReference type="Pfam" id="PF03441">
    <property type="entry name" value="FAD_binding_7"/>
    <property type="match status" value="1"/>
</dbReference>
<keyword evidence="2 3" id="KW-0274">FAD</keyword>
<dbReference type="InterPro" id="IPR036134">
    <property type="entry name" value="Crypto/Photolyase_FAD-like_sf"/>
</dbReference>
<dbReference type="Proteomes" id="UP000293519">
    <property type="component" value="Unassembled WGS sequence"/>
</dbReference>
<reference evidence="6 7" key="1">
    <citation type="journal article" date="2015" name="Stand. Genomic Sci.">
        <title>Genomic Encyclopedia of Bacterial and Archaeal Type Strains, Phase III: the genomes of soil and plant-associated and newly described type strains.</title>
        <authorList>
            <person name="Whitman W.B."/>
            <person name="Woyke T."/>
            <person name="Klenk H.P."/>
            <person name="Zhou Y."/>
            <person name="Lilburn T.G."/>
            <person name="Beck B.J."/>
            <person name="De Vos P."/>
            <person name="Vandamme P."/>
            <person name="Eisen J.A."/>
            <person name="Garrity G."/>
            <person name="Hugenholtz P."/>
            <person name="Kyrpides N.C."/>
        </authorList>
    </citation>
    <scope>NUCLEOTIDE SEQUENCE [LARGE SCALE GENOMIC DNA]</scope>
    <source>
        <strain evidence="6 7">CV2</strain>
    </source>
</reference>
<feature type="compositionally biased region" description="Pro residues" evidence="4">
    <location>
        <begin position="238"/>
        <end position="251"/>
    </location>
</feature>
<feature type="domain" description="Cryptochrome/DNA photolyase FAD-binding" evidence="5">
    <location>
        <begin position="78"/>
        <end position="209"/>
    </location>
</feature>
<evidence type="ECO:0000313" key="6">
    <source>
        <dbReference type="EMBL" id="RZS59445.1"/>
    </source>
</evidence>
<dbReference type="GO" id="GO:0003677">
    <property type="term" value="F:DNA binding"/>
    <property type="evidence" value="ECO:0007669"/>
    <property type="project" value="TreeGrafter"/>
</dbReference>
<dbReference type="Gene3D" id="1.25.40.80">
    <property type="match status" value="1"/>
</dbReference>
<dbReference type="EMBL" id="SGWW01000001">
    <property type="protein sequence ID" value="RZS59445.1"/>
    <property type="molecule type" value="Genomic_DNA"/>
</dbReference>
<evidence type="ECO:0000256" key="2">
    <source>
        <dbReference type="ARBA" id="ARBA00022827"/>
    </source>
</evidence>
<keyword evidence="7" id="KW-1185">Reference proteome</keyword>
<sequence length="411" mass="44861">MTSAELFSPTRVAGLRRAMDAVPRLGAAYARDRNHDRGLGAETTVSALSPYVRHRLITERELVAAVIERHGTRAPEKFVQEVFWRTYWKGWLELRPGVWRDYNADVTRLMDDGEHPLPVDAGVRERYLAAIEGRTGIDGFDDWARELVADGWLHNHVRMWFASIWIFTLRLPWQLGADFFLRHLLDGDPASNTLSWRWVAGLQTRGKTYQASAENIARYTDGRYRPRGLATTAEALDGPPPPPASAAPEPRPVTAGRALLLLGEDDLHPESLPLGGVEVVGVVRPERGAPRGPGGAASGVQAFQRGALADAGQRASERFGCAESVIEEVTASALVALANEHDVDRIVTAYAPVGYAADALAAARAEAAAQGVTIETTLRGWDARAWPHATRGFFPFKERIAGLVRDAGIGA</sequence>
<dbReference type="RefSeq" id="WP_241968985.1">
    <property type="nucleotide sequence ID" value="NZ_SGWW01000001.1"/>
</dbReference>
<organism evidence="6 7">
    <name type="scientific">Microcella putealis</name>
    <dbReference type="NCBI Taxonomy" id="337005"/>
    <lineage>
        <taxon>Bacteria</taxon>
        <taxon>Bacillati</taxon>
        <taxon>Actinomycetota</taxon>
        <taxon>Actinomycetes</taxon>
        <taxon>Micrococcales</taxon>
        <taxon>Microbacteriaceae</taxon>
        <taxon>Microcella</taxon>
    </lineage>
</organism>
<evidence type="ECO:0000256" key="3">
    <source>
        <dbReference type="PIRSR" id="PIRSR602081-1"/>
    </source>
</evidence>
<keyword evidence="6" id="KW-0456">Lyase</keyword>
<comment type="cofactor">
    <cofactor evidence="3">
        <name>FAD</name>
        <dbReference type="ChEBI" id="CHEBI:57692"/>
    </cofactor>
    <text evidence="3">Binds 1 FAD per subunit.</text>
</comment>
<evidence type="ECO:0000313" key="7">
    <source>
        <dbReference type="Proteomes" id="UP000293519"/>
    </source>
</evidence>
<dbReference type="PANTHER" id="PTHR11455">
    <property type="entry name" value="CRYPTOCHROME"/>
    <property type="match status" value="1"/>
</dbReference>
<name>A0A4Q7LWP6_9MICO</name>
<evidence type="ECO:0000259" key="5">
    <source>
        <dbReference type="Pfam" id="PF03441"/>
    </source>
</evidence>
<dbReference type="InterPro" id="IPR005101">
    <property type="entry name" value="Cryptochr/Photolyase_FAD-bd"/>
</dbReference>
<evidence type="ECO:0000256" key="1">
    <source>
        <dbReference type="ARBA" id="ARBA00022630"/>
    </source>
</evidence>
<dbReference type="SUPFAM" id="SSF48173">
    <property type="entry name" value="Cryptochrome/photolyase FAD-binding domain"/>
    <property type="match status" value="1"/>
</dbReference>
<comment type="caution">
    <text evidence="6">The sequence shown here is derived from an EMBL/GenBank/DDBJ whole genome shotgun (WGS) entry which is preliminary data.</text>
</comment>
<evidence type="ECO:0000256" key="4">
    <source>
        <dbReference type="SAM" id="MobiDB-lite"/>
    </source>
</evidence>
<feature type="binding site" evidence="3">
    <location>
        <position position="78"/>
    </location>
    <ligand>
        <name>FAD</name>
        <dbReference type="ChEBI" id="CHEBI:57692"/>
    </ligand>
</feature>
<dbReference type="GO" id="GO:0003904">
    <property type="term" value="F:deoxyribodipyrimidine photo-lyase activity"/>
    <property type="evidence" value="ECO:0007669"/>
    <property type="project" value="TreeGrafter"/>
</dbReference>
<gene>
    <name evidence="6" type="ORF">EV141_0671</name>
</gene>
<protein>
    <submittedName>
        <fullName evidence="6">DNA photolyase-like FAD binding protein</fullName>
    </submittedName>
</protein>
<dbReference type="Gene3D" id="1.10.579.10">
    <property type="entry name" value="DNA Cyclobutane Dipyrimidine Photolyase, subunit A, domain 3"/>
    <property type="match status" value="1"/>
</dbReference>
<accession>A0A4Q7LWP6</accession>
<proteinExistence type="predicted"/>
<dbReference type="AlphaFoldDB" id="A0A4Q7LWP6"/>
<dbReference type="GO" id="GO:0071949">
    <property type="term" value="F:FAD binding"/>
    <property type="evidence" value="ECO:0007669"/>
    <property type="project" value="TreeGrafter"/>
</dbReference>
<keyword evidence="1 3" id="KW-0285">Flavoprotein</keyword>
<feature type="binding site" evidence="3">
    <location>
        <begin position="186"/>
        <end position="188"/>
    </location>
    <ligand>
        <name>FAD</name>
        <dbReference type="ChEBI" id="CHEBI:57692"/>
    </ligand>
</feature>
<feature type="region of interest" description="Disordered" evidence="4">
    <location>
        <begin position="232"/>
        <end position="251"/>
    </location>
</feature>